<feature type="transmembrane region" description="Helical" evidence="11">
    <location>
        <begin position="91"/>
        <end position="109"/>
    </location>
</feature>
<dbReference type="InterPro" id="IPR036259">
    <property type="entry name" value="MFS_trans_sf"/>
</dbReference>
<keyword evidence="14" id="KW-1185">Reference proteome</keyword>
<feature type="transmembrane region" description="Helical" evidence="11">
    <location>
        <begin position="336"/>
        <end position="361"/>
    </location>
</feature>
<comment type="function">
    <text evidence="9">May be a proton symporter involved in the uptake of osmolytes such as proline and glycine betaine.</text>
</comment>
<evidence type="ECO:0000313" key="13">
    <source>
        <dbReference type="EMBL" id="GAB16073.1"/>
    </source>
</evidence>
<evidence type="ECO:0000256" key="10">
    <source>
        <dbReference type="ARBA" id="ARBA00039918"/>
    </source>
</evidence>
<feature type="transmembrane region" description="Helical" evidence="11">
    <location>
        <begin position="401"/>
        <end position="421"/>
    </location>
</feature>
<dbReference type="PANTHER" id="PTHR43528">
    <property type="entry name" value="ALPHA-KETOGLUTARATE PERMEASE"/>
    <property type="match status" value="1"/>
</dbReference>
<dbReference type="InterPro" id="IPR020846">
    <property type="entry name" value="MFS_dom"/>
</dbReference>
<feature type="transmembrane region" description="Helical" evidence="11">
    <location>
        <begin position="156"/>
        <end position="179"/>
    </location>
</feature>
<name>H0QTC2_ARTG1</name>
<dbReference type="Gene3D" id="1.20.1250.20">
    <property type="entry name" value="MFS general substrate transporter like domains"/>
    <property type="match status" value="2"/>
</dbReference>
<feature type="transmembrane region" description="Helical" evidence="11">
    <location>
        <begin position="310"/>
        <end position="330"/>
    </location>
</feature>
<dbReference type="EMBL" id="BAEG01000110">
    <property type="protein sequence ID" value="GAB16073.1"/>
    <property type="molecule type" value="Genomic_DNA"/>
</dbReference>
<dbReference type="eggNOG" id="COG0477">
    <property type="taxonomic scope" value="Bacteria"/>
</dbReference>
<keyword evidence="8 11" id="KW-0472">Membrane</keyword>
<feature type="transmembrane region" description="Helical" evidence="11">
    <location>
        <begin position="283"/>
        <end position="303"/>
    </location>
</feature>
<dbReference type="FunFam" id="1.20.1250.20:FF:000001">
    <property type="entry name" value="Dicarboxylate MFS transporter"/>
    <property type="match status" value="1"/>
</dbReference>
<dbReference type="PANTHER" id="PTHR43528:SF1">
    <property type="entry name" value="ALPHA-KETOGLUTARATE PERMEASE"/>
    <property type="match status" value="1"/>
</dbReference>
<dbReference type="STRING" id="1077972.ARGLB_110_00340"/>
<feature type="transmembrane region" description="Helical" evidence="11">
    <location>
        <begin position="191"/>
        <end position="210"/>
    </location>
</feature>
<keyword evidence="6" id="KW-0769">Symport</keyword>
<dbReference type="PROSITE" id="PS00216">
    <property type="entry name" value="SUGAR_TRANSPORT_1"/>
    <property type="match status" value="1"/>
</dbReference>
<feature type="transmembrane region" description="Helical" evidence="11">
    <location>
        <begin position="56"/>
        <end position="79"/>
    </location>
</feature>
<feature type="transmembrane region" description="Helical" evidence="11">
    <location>
        <begin position="373"/>
        <end position="395"/>
    </location>
</feature>
<dbReference type="SUPFAM" id="SSF103473">
    <property type="entry name" value="MFS general substrate transporter"/>
    <property type="match status" value="1"/>
</dbReference>
<keyword evidence="4" id="KW-1003">Cell membrane</keyword>
<evidence type="ECO:0000256" key="2">
    <source>
        <dbReference type="ARBA" id="ARBA00008240"/>
    </source>
</evidence>
<keyword evidence="7 11" id="KW-1133">Transmembrane helix</keyword>
<dbReference type="InterPro" id="IPR005829">
    <property type="entry name" value="Sugar_transporter_CS"/>
</dbReference>
<feature type="transmembrane region" description="Helical" evidence="11">
    <location>
        <begin position="115"/>
        <end position="135"/>
    </location>
</feature>
<dbReference type="AlphaFoldDB" id="H0QTC2"/>
<evidence type="ECO:0000259" key="12">
    <source>
        <dbReference type="PROSITE" id="PS50850"/>
    </source>
</evidence>
<protein>
    <recommendedName>
        <fullName evidence="10">Putative proline/betaine transporter</fullName>
    </recommendedName>
</protein>
<feature type="transmembrane region" description="Helical" evidence="11">
    <location>
        <begin position="245"/>
        <end position="271"/>
    </location>
</feature>
<evidence type="ECO:0000256" key="7">
    <source>
        <dbReference type="ARBA" id="ARBA00022989"/>
    </source>
</evidence>
<dbReference type="InterPro" id="IPR011701">
    <property type="entry name" value="MFS"/>
</dbReference>
<comment type="subcellular location">
    <subcellularLocation>
        <location evidence="1">Cell membrane</location>
        <topology evidence="1">Multi-pass membrane protein</topology>
    </subcellularLocation>
</comment>
<evidence type="ECO:0000256" key="5">
    <source>
        <dbReference type="ARBA" id="ARBA00022692"/>
    </source>
</evidence>
<reference evidence="13 14" key="1">
    <citation type="submission" date="2011-12" db="EMBL/GenBank/DDBJ databases">
        <title>Whole genome shotgun sequence of Arthrobacter globiformis NBRC 12137.</title>
        <authorList>
            <person name="Miyazawa S."/>
            <person name="Hosoyama A."/>
            <person name="Tsuchikane K."/>
            <person name="Katsumata H."/>
            <person name="Yamazaki S."/>
            <person name="Fujita N."/>
        </authorList>
    </citation>
    <scope>NUCLEOTIDE SEQUENCE [LARGE SCALE GENOMIC DNA]</scope>
    <source>
        <strain evidence="13 14">NBRC 12137</strain>
    </source>
</reference>
<comment type="similarity">
    <text evidence="2">Belongs to the major facilitator superfamily. Metabolite:H+ Symporter (MHS) family (TC 2.A.1.6) family.</text>
</comment>
<accession>H0QTC2</accession>
<evidence type="ECO:0000256" key="3">
    <source>
        <dbReference type="ARBA" id="ARBA00022448"/>
    </source>
</evidence>
<dbReference type="InterPro" id="IPR051084">
    <property type="entry name" value="H+-coupled_symporters"/>
</dbReference>
<dbReference type="OrthoDB" id="8953821at2"/>
<dbReference type="Pfam" id="PF07690">
    <property type="entry name" value="MFS_1"/>
    <property type="match status" value="1"/>
</dbReference>
<evidence type="ECO:0000256" key="8">
    <source>
        <dbReference type="ARBA" id="ARBA00023136"/>
    </source>
</evidence>
<dbReference type="PROSITE" id="PS50850">
    <property type="entry name" value="MFS"/>
    <property type="match status" value="1"/>
</dbReference>
<evidence type="ECO:0000256" key="9">
    <source>
        <dbReference type="ARBA" id="ARBA00037295"/>
    </source>
</evidence>
<evidence type="ECO:0000256" key="4">
    <source>
        <dbReference type="ARBA" id="ARBA00022475"/>
    </source>
</evidence>
<gene>
    <name evidence="13" type="ORF">ARGLB_110_00340</name>
</gene>
<dbReference type="RefSeq" id="WP_003806003.1">
    <property type="nucleotide sequence ID" value="NZ_BAEG01000110.1"/>
</dbReference>
<dbReference type="GO" id="GO:0005886">
    <property type="term" value="C:plasma membrane"/>
    <property type="evidence" value="ECO:0007669"/>
    <property type="project" value="UniProtKB-SubCell"/>
</dbReference>
<organism evidence="13 14">
    <name type="scientific">Arthrobacter globiformis (strain ATCC 8010 / DSM 20124 / JCM 1332 / NBRC 12137 / NCIMB 8907 / NRRL B-2979 / 168)</name>
    <dbReference type="NCBI Taxonomy" id="1077972"/>
    <lineage>
        <taxon>Bacteria</taxon>
        <taxon>Bacillati</taxon>
        <taxon>Actinomycetota</taxon>
        <taxon>Actinomycetes</taxon>
        <taxon>Micrococcales</taxon>
        <taxon>Micrococcaceae</taxon>
        <taxon>Arthrobacter</taxon>
    </lineage>
</organism>
<evidence type="ECO:0000256" key="6">
    <source>
        <dbReference type="ARBA" id="ARBA00022847"/>
    </source>
</evidence>
<feature type="domain" description="Major facilitator superfamily (MFS) profile" evidence="12">
    <location>
        <begin position="19"/>
        <end position="427"/>
    </location>
</feature>
<evidence type="ECO:0000313" key="14">
    <source>
        <dbReference type="Proteomes" id="UP000003828"/>
    </source>
</evidence>
<evidence type="ECO:0000256" key="11">
    <source>
        <dbReference type="SAM" id="Phobius"/>
    </source>
</evidence>
<evidence type="ECO:0000256" key="1">
    <source>
        <dbReference type="ARBA" id="ARBA00004651"/>
    </source>
</evidence>
<proteinExistence type="inferred from homology"/>
<dbReference type="Proteomes" id="UP000003828">
    <property type="component" value="Unassembled WGS sequence"/>
</dbReference>
<sequence>MSQTAPTSMEAPPNRARRAVVGAGVGTFVEYYDFIIYGFMAAAISHEFFPTGDPMASLLLTFGAFLASYLIRPLGAVILAPLSDKYGRRPVLAAVILLMTLATAGIGLLPTYSQIGVWAPILLTVMRLLQGLSAGGEYGSAASMVAEFAPAQRRGFYLGFMTLAIGMGMLGGSVVATLCTKVMPSDIFESWGWRIPFLVALPVGLIGLYIRSKIEETPHFQELAAQGQIKKTPLATAFRRDRKNLLIGVGLAGVQTLSLGVFAVYATSYLTVVQGFNSGDSQIVALIGLSTFCVVTVPLGLAVDRFSRRTLLLFTSGAIAIWFVPAFMMFKSGSLALAILAVVIALVLASLNMTAAATALMEMFATDTRTTGASVGWQVATSLFGGPTPLIMTALVATGIVLLPAVYGAVIALLCLVFVLFSRDAGQKELKVSGDQ</sequence>
<feature type="transmembrane region" description="Helical" evidence="11">
    <location>
        <begin position="20"/>
        <end position="44"/>
    </location>
</feature>
<comment type="caution">
    <text evidence="13">The sequence shown here is derived from an EMBL/GenBank/DDBJ whole genome shotgun (WGS) entry which is preliminary data.</text>
</comment>
<keyword evidence="3" id="KW-0813">Transport</keyword>
<keyword evidence="5 11" id="KW-0812">Transmembrane</keyword>
<dbReference type="GO" id="GO:0015293">
    <property type="term" value="F:symporter activity"/>
    <property type="evidence" value="ECO:0007669"/>
    <property type="project" value="UniProtKB-KW"/>
</dbReference>